<dbReference type="CDD" id="cd17536">
    <property type="entry name" value="REC_YesN-like"/>
    <property type="match status" value="1"/>
</dbReference>
<dbReference type="OrthoDB" id="1769137at2"/>
<name>A0A1M6RC48_9FIRM</name>
<evidence type="ECO:0000256" key="7">
    <source>
        <dbReference type="ARBA" id="ARBA00023125"/>
    </source>
</evidence>
<evidence type="ECO:0000256" key="1">
    <source>
        <dbReference type="ARBA" id="ARBA00004496"/>
    </source>
</evidence>
<dbReference type="PROSITE" id="PS50110">
    <property type="entry name" value="RESPONSE_REGULATORY"/>
    <property type="match status" value="1"/>
</dbReference>
<keyword evidence="3" id="KW-0963">Cytoplasm</keyword>
<keyword evidence="4 10" id="KW-0597">Phosphoprotein</keyword>
<feature type="domain" description="HTH araC/xylS-type" evidence="11">
    <location>
        <begin position="145"/>
        <end position="243"/>
    </location>
</feature>
<dbReference type="SMART" id="SM00342">
    <property type="entry name" value="HTH_ARAC"/>
    <property type="match status" value="1"/>
</dbReference>
<dbReference type="Pfam" id="PF00072">
    <property type="entry name" value="Response_reg"/>
    <property type="match status" value="1"/>
</dbReference>
<dbReference type="RefSeq" id="WP_073111268.1">
    <property type="nucleotide sequence ID" value="NZ_FQZY01000041.1"/>
</dbReference>
<dbReference type="PANTHER" id="PTHR42713">
    <property type="entry name" value="HISTIDINE KINASE-RELATED"/>
    <property type="match status" value="1"/>
</dbReference>
<dbReference type="PANTHER" id="PTHR42713:SF3">
    <property type="entry name" value="TRANSCRIPTIONAL REGULATORY PROTEIN HPTR"/>
    <property type="match status" value="1"/>
</dbReference>
<evidence type="ECO:0000256" key="2">
    <source>
        <dbReference type="ARBA" id="ARBA00018672"/>
    </source>
</evidence>
<evidence type="ECO:0000259" key="12">
    <source>
        <dbReference type="PROSITE" id="PS50110"/>
    </source>
</evidence>
<evidence type="ECO:0000256" key="6">
    <source>
        <dbReference type="ARBA" id="ARBA00023015"/>
    </source>
</evidence>
<organism evidence="13 14">
    <name type="scientific">Hespellia stercorisuis DSM 15480</name>
    <dbReference type="NCBI Taxonomy" id="1121950"/>
    <lineage>
        <taxon>Bacteria</taxon>
        <taxon>Bacillati</taxon>
        <taxon>Bacillota</taxon>
        <taxon>Clostridia</taxon>
        <taxon>Lachnospirales</taxon>
        <taxon>Lachnospiraceae</taxon>
        <taxon>Hespellia</taxon>
    </lineage>
</organism>
<dbReference type="GO" id="GO:0043565">
    <property type="term" value="F:sequence-specific DNA binding"/>
    <property type="evidence" value="ECO:0007669"/>
    <property type="project" value="InterPro"/>
</dbReference>
<keyword evidence="8" id="KW-0804">Transcription</keyword>
<dbReference type="AlphaFoldDB" id="A0A1M6RC48"/>
<comment type="function">
    <text evidence="9">May play the central regulatory role in sporulation. It may be an element of the effector pathway responsible for the activation of sporulation genes in response to nutritional stress. Spo0A may act in concert with spo0H (a sigma factor) to control the expression of some genes that are critical to the sporulation process.</text>
</comment>
<dbReference type="GO" id="GO:0003700">
    <property type="term" value="F:DNA-binding transcription factor activity"/>
    <property type="evidence" value="ECO:0007669"/>
    <property type="project" value="InterPro"/>
</dbReference>
<dbReference type="GO" id="GO:0005737">
    <property type="term" value="C:cytoplasm"/>
    <property type="evidence" value="ECO:0007669"/>
    <property type="project" value="UniProtKB-SubCell"/>
</dbReference>
<proteinExistence type="predicted"/>
<comment type="subcellular location">
    <subcellularLocation>
        <location evidence="1">Cytoplasm</location>
    </subcellularLocation>
</comment>
<dbReference type="InterPro" id="IPR009057">
    <property type="entry name" value="Homeodomain-like_sf"/>
</dbReference>
<dbReference type="Proteomes" id="UP000184301">
    <property type="component" value="Unassembled WGS sequence"/>
</dbReference>
<dbReference type="Gene3D" id="3.40.50.2300">
    <property type="match status" value="1"/>
</dbReference>
<evidence type="ECO:0000259" key="11">
    <source>
        <dbReference type="PROSITE" id="PS01124"/>
    </source>
</evidence>
<evidence type="ECO:0000313" key="14">
    <source>
        <dbReference type="Proteomes" id="UP000184301"/>
    </source>
</evidence>
<dbReference type="EMBL" id="FQZY01000041">
    <property type="protein sequence ID" value="SHK29907.1"/>
    <property type="molecule type" value="Genomic_DNA"/>
</dbReference>
<evidence type="ECO:0000256" key="9">
    <source>
        <dbReference type="ARBA" id="ARBA00024867"/>
    </source>
</evidence>
<evidence type="ECO:0000256" key="3">
    <source>
        <dbReference type="ARBA" id="ARBA00022490"/>
    </source>
</evidence>
<dbReference type="STRING" id="1121950.SAMN02745243_02654"/>
<feature type="domain" description="Response regulatory" evidence="12">
    <location>
        <begin position="6"/>
        <end position="123"/>
    </location>
</feature>
<evidence type="ECO:0000313" key="13">
    <source>
        <dbReference type="EMBL" id="SHK29907.1"/>
    </source>
</evidence>
<keyword evidence="6" id="KW-0805">Transcription regulation</keyword>
<dbReference type="SMART" id="SM00448">
    <property type="entry name" value="REC"/>
    <property type="match status" value="1"/>
</dbReference>
<evidence type="ECO:0000256" key="4">
    <source>
        <dbReference type="ARBA" id="ARBA00022553"/>
    </source>
</evidence>
<dbReference type="Pfam" id="PF12833">
    <property type="entry name" value="HTH_18"/>
    <property type="match status" value="1"/>
</dbReference>
<keyword evidence="5" id="KW-0902">Two-component regulatory system</keyword>
<evidence type="ECO:0000256" key="10">
    <source>
        <dbReference type="PROSITE-ProRule" id="PRU00169"/>
    </source>
</evidence>
<evidence type="ECO:0000256" key="8">
    <source>
        <dbReference type="ARBA" id="ARBA00023163"/>
    </source>
</evidence>
<feature type="modified residue" description="4-aspartylphosphate" evidence="10">
    <location>
        <position position="58"/>
    </location>
</feature>
<dbReference type="InterPro" id="IPR011006">
    <property type="entry name" value="CheY-like_superfamily"/>
</dbReference>
<dbReference type="InterPro" id="IPR051552">
    <property type="entry name" value="HptR"/>
</dbReference>
<dbReference type="Gene3D" id="1.10.10.60">
    <property type="entry name" value="Homeodomain-like"/>
    <property type="match status" value="2"/>
</dbReference>
<gene>
    <name evidence="13" type="ORF">SAMN02745243_02654</name>
</gene>
<evidence type="ECO:0000256" key="5">
    <source>
        <dbReference type="ARBA" id="ARBA00023012"/>
    </source>
</evidence>
<keyword evidence="14" id="KW-1185">Reference proteome</keyword>
<dbReference type="PRINTS" id="PR00032">
    <property type="entry name" value="HTHARAC"/>
</dbReference>
<dbReference type="InterPro" id="IPR001789">
    <property type="entry name" value="Sig_transdc_resp-reg_receiver"/>
</dbReference>
<reference evidence="13 14" key="1">
    <citation type="submission" date="2016-11" db="EMBL/GenBank/DDBJ databases">
        <authorList>
            <person name="Jaros S."/>
            <person name="Januszkiewicz K."/>
            <person name="Wedrychowicz H."/>
        </authorList>
    </citation>
    <scope>NUCLEOTIDE SEQUENCE [LARGE SCALE GENOMIC DNA]</scope>
    <source>
        <strain evidence="13 14">DSM 15480</strain>
    </source>
</reference>
<sequence length="249" mass="28579">MKRKLKLLIADDEEVVRKGMCKYIQLHSERFDSVYMAENGQKAIDQIILYRPDIMILDIRMPIKDGIAVMEEAARLEILPATIVLSGYDEFKYAQQAIHYGAKDYLLKPARSSDILNLVNHIADEIAGKSKGESVERQQIPTTVIKAEAYIREHYHEDISAQTVAEYVGITPGYLSTLFSQYCSCGFSEMITRTRLERACTYLSQSYLKTYEIAYKVGFRDEKYFSKVFKKAKGITPAEYRRSCRSEGM</sequence>
<dbReference type="InterPro" id="IPR020449">
    <property type="entry name" value="Tscrpt_reg_AraC-type_HTH"/>
</dbReference>
<dbReference type="InterPro" id="IPR018060">
    <property type="entry name" value="HTH_AraC"/>
</dbReference>
<protein>
    <recommendedName>
        <fullName evidence="2">Stage 0 sporulation protein A homolog</fullName>
    </recommendedName>
</protein>
<dbReference type="GO" id="GO:0000160">
    <property type="term" value="P:phosphorelay signal transduction system"/>
    <property type="evidence" value="ECO:0007669"/>
    <property type="project" value="UniProtKB-KW"/>
</dbReference>
<keyword evidence="7" id="KW-0238">DNA-binding</keyword>
<accession>A0A1M6RC48</accession>
<dbReference type="PROSITE" id="PS01124">
    <property type="entry name" value="HTH_ARAC_FAMILY_2"/>
    <property type="match status" value="1"/>
</dbReference>
<dbReference type="SUPFAM" id="SSF46689">
    <property type="entry name" value="Homeodomain-like"/>
    <property type="match status" value="2"/>
</dbReference>
<dbReference type="SUPFAM" id="SSF52172">
    <property type="entry name" value="CheY-like"/>
    <property type="match status" value="1"/>
</dbReference>